<keyword evidence="13" id="KW-1185">Reference proteome</keyword>
<dbReference type="GO" id="GO:0004316">
    <property type="term" value="F:3-oxoacyl-[acyl-carrier-protein] reductase (NADPH) activity"/>
    <property type="evidence" value="ECO:0007669"/>
    <property type="project" value="UniProtKB-UniRule"/>
</dbReference>
<gene>
    <name evidence="12" type="primary">fabG6</name>
    <name evidence="12" type="ordered locus">Awo_c19170</name>
</gene>
<comment type="subunit">
    <text evidence="10">Homotetramer.</text>
</comment>
<dbReference type="Gene3D" id="3.40.50.720">
    <property type="entry name" value="NAD(P)-binding Rossmann-like Domain"/>
    <property type="match status" value="1"/>
</dbReference>
<dbReference type="InterPro" id="IPR011284">
    <property type="entry name" value="3oxo_ACP_reduc"/>
</dbReference>
<dbReference type="PANTHER" id="PTHR42879">
    <property type="entry name" value="3-OXOACYL-(ACYL-CARRIER-PROTEIN) REDUCTASE"/>
    <property type="match status" value="1"/>
</dbReference>
<feature type="binding site" evidence="9">
    <location>
        <begin position="158"/>
        <end position="162"/>
    </location>
    <ligand>
        <name>NADP(+)</name>
        <dbReference type="ChEBI" id="CHEBI:58349"/>
    </ligand>
</feature>
<dbReference type="NCBIfam" id="NF004198">
    <property type="entry name" value="PRK05653.1-3"/>
    <property type="match status" value="1"/>
</dbReference>
<organism evidence="12 13">
    <name type="scientific">Acetobacterium woodii (strain ATCC 29683 / DSM 1030 / JCM 2381 / KCTC 1655 / WB1)</name>
    <dbReference type="NCBI Taxonomy" id="931626"/>
    <lineage>
        <taxon>Bacteria</taxon>
        <taxon>Bacillati</taxon>
        <taxon>Bacillota</taxon>
        <taxon>Clostridia</taxon>
        <taxon>Eubacteriales</taxon>
        <taxon>Eubacteriaceae</taxon>
        <taxon>Acetobacterium</taxon>
    </lineage>
</organism>
<keyword evidence="6" id="KW-0753">Steroid metabolism</keyword>
<evidence type="ECO:0000256" key="9">
    <source>
        <dbReference type="PIRSR" id="PIRSR611284-2"/>
    </source>
</evidence>
<sequence length="250" mass="26631">MVFCMLTGKTALITGGAKGIGRAIALKVAQSHGNVALMYRGSQKNAEDTVAELSDLGIEARSYQCDVSDFNATKTIVTQVVQDFGDLDILVNNAGITNDKLLIAMKEEDFDSVIATNLKGAFNMTKHAGTYLLKKRKGRIINISSISGLMGNVGQCNYAAAKAGLIGLTKSTAKEMAMRGVTCNAIAPGFIDTDMTKELKPEIKAEILKQIPLKRLGDADDIANLCVYLGSELAGYITGEVIKIDGGLYI</sequence>
<evidence type="ECO:0000256" key="3">
    <source>
        <dbReference type="ARBA" id="ARBA00012948"/>
    </source>
</evidence>
<dbReference type="Pfam" id="PF13561">
    <property type="entry name" value="adh_short_C2"/>
    <property type="match status" value="1"/>
</dbReference>
<evidence type="ECO:0000256" key="6">
    <source>
        <dbReference type="ARBA" id="ARBA00023221"/>
    </source>
</evidence>
<comment type="function">
    <text evidence="10">Catalyzes the NADPH-dependent reduction of beta-ketoacyl-ACP substrates to beta-hydroxyacyl-ACP products, the first reductive step in the elongation cycle of fatty acid biosynthesis.</text>
</comment>
<keyword evidence="10" id="KW-0443">Lipid metabolism</keyword>
<evidence type="ECO:0000256" key="1">
    <source>
        <dbReference type="ARBA" id="ARBA00005194"/>
    </source>
</evidence>
<dbReference type="CDD" id="cd05333">
    <property type="entry name" value="BKR_SDR_c"/>
    <property type="match status" value="1"/>
</dbReference>
<dbReference type="PANTHER" id="PTHR42879:SF2">
    <property type="entry name" value="3-OXOACYL-[ACYL-CARRIER-PROTEIN] REDUCTASE FABG"/>
    <property type="match status" value="1"/>
</dbReference>
<dbReference type="InterPro" id="IPR057326">
    <property type="entry name" value="KR_dom"/>
</dbReference>
<keyword evidence="4 9" id="KW-0521">NADP</keyword>
<dbReference type="Proteomes" id="UP000007177">
    <property type="component" value="Chromosome"/>
</dbReference>
<dbReference type="GO" id="GO:0051287">
    <property type="term" value="F:NAD binding"/>
    <property type="evidence" value="ECO:0007669"/>
    <property type="project" value="UniProtKB-UniRule"/>
</dbReference>
<dbReference type="AlphaFoldDB" id="H6LJD3"/>
<dbReference type="GO" id="GO:0006633">
    <property type="term" value="P:fatty acid biosynthetic process"/>
    <property type="evidence" value="ECO:0007669"/>
    <property type="project" value="UniProtKB-UniPathway"/>
</dbReference>
<keyword evidence="10" id="KW-0275">Fatty acid biosynthesis</keyword>
<comment type="similarity">
    <text evidence="2 10">Belongs to the short-chain dehydrogenases/reductases (SDR) family.</text>
</comment>
<evidence type="ECO:0000256" key="2">
    <source>
        <dbReference type="ARBA" id="ARBA00006484"/>
    </source>
</evidence>
<dbReference type="NCBIfam" id="NF005559">
    <property type="entry name" value="PRK07231.1"/>
    <property type="match status" value="1"/>
</dbReference>
<evidence type="ECO:0000313" key="12">
    <source>
        <dbReference type="EMBL" id="AFA48696.1"/>
    </source>
</evidence>
<evidence type="ECO:0000313" key="13">
    <source>
        <dbReference type="Proteomes" id="UP000007177"/>
    </source>
</evidence>
<dbReference type="InterPro" id="IPR036291">
    <property type="entry name" value="NAD(P)-bd_dom_sf"/>
</dbReference>
<dbReference type="EMBL" id="CP002987">
    <property type="protein sequence ID" value="AFA48696.1"/>
    <property type="molecule type" value="Genomic_DNA"/>
</dbReference>
<proteinExistence type="inferred from homology"/>
<dbReference type="NCBIfam" id="NF009466">
    <property type="entry name" value="PRK12826.1-2"/>
    <property type="match status" value="1"/>
</dbReference>
<feature type="binding site" evidence="9">
    <location>
        <position position="93"/>
    </location>
    <ligand>
        <name>NADP(+)</name>
        <dbReference type="ChEBI" id="CHEBI:58349"/>
    </ligand>
</feature>
<dbReference type="HOGENOM" id="CLU_010194_1_3_9"/>
<dbReference type="SMART" id="SM00822">
    <property type="entry name" value="PKS_KR"/>
    <property type="match status" value="1"/>
</dbReference>
<dbReference type="InterPro" id="IPR050259">
    <property type="entry name" value="SDR"/>
</dbReference>
<keyword evidence="10" id="KW-0444">Lipid biosynthesis</keyword>
<dbReference type="KEGG" id="awo:Awo_c19170"/>
<evidence type="ECO:0000256" key="5">
    <source>
        <dbReference type="ARBA" id="ARBA00023002"/>
    </source>
</evidence>
<evidence type="ECO:0000256" key="8">
    <source>
        <dbReference type="PIRSR" id="PIRSR611284-1"/>
    </source>
</evidence>
<feature type="active site" description="Proton acceptor" evidence="8">
    <location>
        <position position="158"/>
    </location>
</feature>
<keyword evidence="10" id="KW-0276">Fatty acid metabolism</keyword>
<accession>H6LJD3</accession>
<dbReference type="FunFam" id="3.40.50.720:FF:000115">
    <property type="entry name" value="3-oxoacyl-[acyl-carrier-protein] reductase FabG"/>
    <property type="match status" value="1"/>
</dbReference>
<feature type="binding site" evidence="9">
    <location>
        <position position="191"/>
    </location>
    <ligand>
        <name>NADP(+)</name>
        <dbReference type="ChEBI" id="CHEBI:58349"/>
    </ligand>
</feature>
<comment type="pathway">
    <text evidence="1 10">Lipid metabolism; fatty acid biosynthesis.</text>
</comment>
<reference evidence="13" key="1">
    <citation type="submission" date="2011-07" db="EMBL/GenBank/DDBJ databases">
        <title>Complete genome sequence of Acetobacterium woodii.</title>
        <authorList>
            <person name="Poehlein A."/>
            <person name="Schmidt S."/>
            <person name="Kaster A.-K."/>
            <person name="Goenrich M."/>
            <person name="Vollmers J."/>
            <person name="Thuermer A."/>
            <person name="Gottschalk G."/>
            <person name="Thauer R.K."/>
            <person name="Daniel R."/>
            <person name="Mueller V."/>
        </authorList>
    </citation>
    <scope>NUCLEOTIDE SEQUENCE [LARGE SCALE GENOMIC DNA]</scope>
    <source>
        <strain evidence="13">ATCC 29683 / DSM 1030 / JCM 2381 / KCTC 1655 / WB1</strain>
    </source>
</reference>
<feature type="domain" description="Ketoreductase" evidence="11">
    <location>
        <begin position="9"/>
        <end position="189"/>
    </location>
</feature>
<dbReference type="PRINTS" id="PR00080">
    <property type="entry name" value="SDRFAMILY"/>
</dbReference>
<keyword evidence="5 10" id="KW-0560">Oxidoreductase</keyword>
<dbReference type="NCBIfam" id="TIGR01830">
    <property type="entry name" value="3oxo_ACP_reduc"/>
    <property type="match status" value="1"/>
</dbReference>
<evidence type="ECO:0000259" key="11">
    <source>
        <dbReference type="SMART" id="SM00822"/>
    </source>
</evidence>
<dbReference type="SUPFAM" id="SSF51735">
    <property type="entry name" value="NAD(P)-binding Rossmann-fold domains"/>
    <property type="match status" value="1"/>
</dbReference>
<protein>
    <recommendedName>
        <fullName evidence="3 10">3-oxoacyl-[acyl-carrier-protein] reductase</fullName>
        <ecNumber evidence="3 10">1.1.1.100</ecNumber>
    </recommendedName>
</protein>
<dbReference type="STRING" id="931626.Awo_c19170"/>
<dbReference type="InterPro" id="IPR002347">
    <property type="entry name" value="SDR_fam"/>
</dbReference>
<dbReference type="PROSITE" id="PS00061">
    <property type="entry name" value="ADH_SHORT"/>
    <property type="match status" value="1"/>
</dbReference>
<comment type="catalytic activity">
    <reaction evidence="7 10">
        <text>a (3R)-hydroxyacyl-[ACP] + NADP(+) = a 3-oxoacyl-[ACP] + NADPH + H(+)</text>
        <dbReference type="Rhea" id="RHEA:17397"/>
        <dbReference type="Rhea" id="RHEA-COMP:9916"/>
        <dbReference type="Rhea" id="RHEA-COMP:9945"/>
        <dbReference type="ChEBI" id="CHEBI:15378"/>
        <dbReference type="ChEBI" id="CHEBI:57783"/>
        <dbReference type="ChEBI" id="CHEBI:58349"/>
        <dbReference type="ChEBI" id="CHEBI:78776"/>
        <dbReference type="ChEBI" id="CHEBI:78827"/>
        <dbReference type="EC" id="1.1.1.100"/>
    </reaction>
</comment>
<reference evidence="12 13" key="2">
    <citation type="journal article" date="2012" name="PLoS ONE">
        <title>An ancient pathway combining carbon dioxide fixation with the generation and utilization of a sodium ion gradient for ATP synthesis.</title>
        <authorList>
            <person name="Poehlein A."/>
            <person name="Schmidt S."/>
            <person name="Kaster A.K."/>
            <person name="Goenrich M."/>
            <person name="Vollmers J."/>
            <person name="Thurmer A."/>
            <person name="Bertsch J."/>
            <person name="Schuchmann K."/>
            <person name="Voigt B."/>
            <person name="Hecker M."/>
            <person name="Daniel R."/>
            <person name="Thauer R.K."/>
            <person name="Gottschalk G."/>
            <person name="Muller V."/>
        </authorList>
    </citation>
    <scope>NUCLEOTIDE SEQUENCE [LARGE SCALE GENOMIC DNA]</scope>
    <source>
        <strain evidence="13">ATCC 29683 / DSM 1030 / JCM 2381 / KCTC 1655 / WB1</strain>
    </source>
</reference>
<evidence type="ECO:0000256" key="7">
    <source>
        <dbReference type="ARBA" id="ARBA00048508"/>
    </source>
</evidence>
<evidence type="ECO:0000256" key="4">
    <source>
        <dbReference type="ARBA" id="ARBA00022857"/>
    </source>
</evidence>
<dbReference type="eggNOG" id="COG1028">
    <property type="taxonomic scope" value="Bacteria"/>
</dbReference>
<evidence type="ECO:0000256" key="10">
    <source>
        <dbReference type="RuleBase" id="RU366074"/>
    </source>
</evidence>
<dbReference type="InterPro" id="IPR020904">
    <property type="entry name" value="Sc_DH/Rdtase_CS"/>
</dbReference>
<dbReference type="PRINTS" id="PR00081">
    <property type="entry name" value="GDHRDH"/>
</dbReference>
<dbReference type="GO" id="GO:0008202">
    <property type="term" value="P:steroid metabolic process"/>
    <property type="evidence" value="ECO:0007669"/>
    <property type="project" value="UniProtKB-KW"/>
</dbReference>
<name>H6LJD3_ACEWD</name>
<dbReference type="UniPathway" id="UPA00094"/>
<dbReference type="EC" id="1.1.1.100" evidence="3 10"/>